<sequence>MDKNALAEAAARKMAGTGAELAPDQVGRVIDALFGTVERPGVIAEGLKRGESVTVIGFGAFQLDDSVVILRPGQALNEYVNGNVG</sequence>
<keyword evidence="1" id="KW-0614">Plasmid</keyword>
<dbReference type="AlphaFoldDB" id="A0A494V157"/>
<evidence type="ECO:0000313" key="1">
    <source>
        <dbReference type="EMBL" id="AYL40400.1"/>
    </source>
</evidence>
<protein>
    <submittedName>
        <fullName evidence="1">DNA-binding protein</fullName>
    </submittedName>
</protein>
<evidence type="ECO:0000313" key="2">
    <source>
        <dbReference type="Proteomes" id="UP000282170"/>
    </source>
</evidence>
<dbReference type="EMBL" id="CP023408">
    <property type="protein sequence ID" value="AYL40400.1"/>
    <property type="molecule type" value="Genomic_DNA"/>
</dbReference>
<reference evidence="1 2" key="1">
    <citation type="submission" date="2017-09" db="EMBL/GenBank/DDBJ databases">
        <authorList>
            <person name="Zhang H."/>
            <person name="Hu S."/>
            <person name="Xu J."/>
            <person name="He Z."/>
        </authorList>
    </citation>
    <scope>NUCLEOTIDE SEQUENCE [LARGE SCALE GENOMIC DNA]</scope>
    <source>
        <strain evidence="1 2">TXX3120</strain>
        <plasmid evidence="1 2">p1</plasmid>
    </source>
</reference>
<dbReference type="KEGG" id="sfug:CNQ36_33875"/>
<accession>A0A494V157</accession>
<dbReference type="Gene3D" id="4.10.520.10">
    <property type="entry name" value="IHF-like DNA-binding proteins"/>
    <property type="match status" value="1"/>
</dbReference>
<gene>
    <name evidence="1" type="ORF">CNQ36_33875</name>
</gene>
<dbReference type="SUPFAM" id="SSF47729">
    <property type="entry name" value="IHF-like DNA-binding proteins"/>
    <property type="match status" value="1"/>
</dbReference>
<dbReference type="InterPro" id="IPR010992">
    <property type="entry name" value="IHF-like_DNA-bd_dom_sf"/>
</dbReference>
<proteinExistence type="predicted"/>
<geneLocation type="plasmid" evidence="1 2">
    <name>p1</name>
</geneLocation>
<organism evidence="1 2">
    <name type="scientific">Streptomyces fungicidicus</name>
    <dbReference type="NCBI Taxonomy" id="68203"/>
    <lineage>
        <taxon>Bacteria</taxon>
        <taxon>Bacillati</taxon>
        <taxon>Actinomycetota</taxon>
        <taxon>Actinomycetes</taxon>
        <taxon>Kitasatosporales</taxon>
        <taxon>Streptomycetaceae</taxon>
        <taxon>Streptomyces</taxon>
    </lineage>
</organism>
<keyword evidence="1" id="KW-0238">DNA-binding</keyword>
<keyword evidence="2" id="KW-1185">Reference proteome</keyword>
<dbReference type="RefSeq" id="WP_040905192.1">
    <property type="nucleotide sequence ID" value="NZ_CP023408.1"/>
</dbReference>
<dbReference type="Proteomes" id="UP000282170">
    <property type="component" value="Plasmid p1"/>
</dbReference>
<name>A0A494V157_9ACTN</name>
<dbReference type="GO" id="GO:0003677">
    <property type="term" value="F:DNA binding"/>
    <property type="evidence" value="ECO:0007669"/>
    <property type="project" value="UniProtKB-KW"/>
</dbReference>